<evidence type="ECO:0000259" key="3">
    <source>
        <dbReference type="Pfam" id="PF13240"/>
    </source>
</evidence>
<feature type="compositionally biased region" description="Low complexity" evidence="1">
    <location>
        <begin position="53"/>
        <end position="80"/>
    </location>
</feature>
<feature type="region of interest" description="Disordered" evidence="1">
    <location>
        <begin position="132"/>
        <end position="151"/>
    </location>
</feature>
<dbReference type="RefSeq" id="WP_029055957.1">
    <property type="nucleotide sequence ID" value="NZ_JAUOQO010000001.1"/>
</dbReference>
<feature type="transmembrane region" description="Helical" evidence="2">
    <location>
        <begin position="217"/>
        <end position="245"/>
    </location>
</feature>
<feature type="transmembrane region" description="Helical" evidence="2">
    <location>
        <begin position="282"/>
        <end position="303"/>
    </location>
</feature>
<dbReference type="EMBL" id="JAUOQO010000001">
    <property type="protein sequence ID" value="MDO6572754.1"/>
    <property type="molecule type" value="Genomic_DNA"/>
</dbReference>
<keyword evidence="2" id="KW-1133">Transmembrane helix</keyword>
<evidence type="ECO:0000313" key="5">
    <source>
        <dbReference type="Proteomes" id="UP001170310"/>
    </source>
</evidence>
<feature type="domain" description="Zinc-ribbon" evidence="3">
    <location>
        <begin position="2"/>
        <end position="24"/>
    </location>
</feature>
<proteinExistence type="predicted"/>
<dbReference type="InterPro" id="IPR026870">
    <property type="entry name" value="Zinc_ribbon_dom"/>
</dbReference>
<keyword evidence="2" id="KW-0472">Membrane</keyword>
<name>A0AAW7YNM2_9STAP</name>
<evidence type="ECO:0000256" key="1">
    <source>
        <dbReference type="SAM" id="MobiDB-lite"/>
    </source>
</evidence>
<feature type="compositionally biased region" description="Low complexity" evidence="1">
    <location>
        <begin position="132"/>
        <end position="147"/>
    </location>
</feature>
<dbReference type="Pfam" id="PF13240">
    <property type="entry name" value="Zn_Ribbon_1"/>
    <property type="match status" value="1"/>
</dbReference>
<comment type="caution">
    <text evidence="4">The sequence shown here is derived from an EMBL/GenBank/DDBJ whole genome shotgun (WGS) entry which is preliminary data.</text>
</comment>
<keyword evidence="2" id="KW-0812">Transmembrane</keyword>
<gene>
    <name evidence="4" type="ORF">Q4528_01125</name>
</gene>
<reference evidence="4" key="1">
    <citation type="submission" date="2023-07" db="EMBL/GenBank/DDBJ databases">
        <title>Genome content predicts the carbon catabolic preferences of heterotrophic bacteria.</title>
        <authorList>
            <person name="Gralka M."/>
        </authorList>
    </citation>
    <scope>NUCLEOTIDE SEQUENCE</scope>
    <source>
        <strain evidence="4">E2R20</strain>
    </source>
</reference>
<protein>
    <submittedName>
        <fullName evidence="4">Zinc ribbon domain-containing protein</fullName>
    </submittedName>
</protein>
<accession>A0AAW7YNM2</accession>
<sequence>MKCPNCGHQIEQDDVFCGECGTKVNRQSNAVTSAEDDIKQADSHSNKQQATQSTHNSTMNSTSNASHEQSQSMNQSNASAETHANHNQYQHSQPNNTQQQYQNQNPNQNQNQNQNPNQNQYQNQYQNYNQNQQYQQQPHQYQQQTNQFSEQAKEVTQESKGFFKSAFVDPDREIKSTHTFSFKLLGSLLAIGLIVLAIILFLAIPEEVSLFTSESKIVFSIIISLIILLAAIVGTIFGMTRLVVVQAIPFKKVFSDFILINSVTVAMLLVSIILLVMEAYTFGMVVLMLSFVILVASGVYLIAKYSGINFTRFSSFYGIVIYLIVIFILMRIFGEVTLSSILESFDETRDSFFNNLFGGGSGY</sequence>
<evidence type="ECO:0000256" key="2">
    <source>
        <dbReference type="SAM" id="Phobius"/>
    </source>
</evidence>
<organism evidence="4 5">
    <name type="scientific">Staphylococcus pasteuri_A</name>
    <dbReference type="NCBI Taxonomy" id="3062664"/>
    <lineage>
        <taxon>Bacteria</taxon>
        <taxon>Bacillati</taxon>
        <taxon>Bacillota</taxon>
        <taxon>Bacilli</taxon>
        <taxon>Bacillales</taxon>
        <taxon>Staphylococcaceae</taxon>
        <taxon>Staphylococcus</taxon>
    </lineage>
</organism>
<feature type="compositionally biased region" description="Basic and acidic residues" evidence="1">
    <location>
        <begin position="36"/>
        <end position="45"/>
    </location>
</feature>
<dbReference type="AlphaFoldDB" id="A0AAW7YNM2"/>
<feature type="transmembrane region" description="Helical" evidence="2">
    <location>
        <begin position="184"/>
        <end position="205"/>
    </location>
</feature>
<evidence type="ECO:0000313" key="4">
    <source>
        <dbReference type="EMBL" id="MDO6572754.1"/>
    </source>
</evidence>
<feature type="compositionally biased region" description="Low complexity" evidence="1">
    <location>
        <begin position="88"/>
        <end position="120"/>
    </location>
</feature>
<feature type="transmembrane region" description="Helical" evidence="2">
    <location>
        <begin position="315"/>
        <end position="334"/>
    </location>
</feature>
<keyword evidence="5" id="KW-1185">Reference proteome</keyword>
<feature type="transmembrane region" description="Helical" evidence="2">
    <location>
        <begin position="257"/>
        <end position="276"/>
    </location>
</feature>
<dbReference type="Proteomes" id="UP001170310">
    <property type="component" value="Unassembled WGS sequence"/>
</dbReference>
<feature type="region of interest" description="Disordered" evidence="1">
    <location>
        <begin position="31"/>
        <end position="120"/>
    </location>
</feature>